<dbReference type="Gene3D" id="3.50.50.60">
    <property type="entry name" value="FAD/NAD(P)-binding domain"/>
    <property type="match status" value="2"/>
</dbReference>
<protein>
    <submittedName>
        <fullName evidence="3">Thioredoxin reductase</fullName>
        <ecNumber evidence="3">1.8.1.9</ecNumber>
    </submittedName>
</protein>
<dbReference type="EC" id="1.8.1.9" evidence="3"/>
<dbReference type="GO" id="GO:0004791">
    <property type="term" value="F:thioredoxin-disulfide reductase (NADPH) activity"/>
    <property type="evidence" value="ECO:0007669"/>
    <property type="project" value="UniProtKB-EC"/>
</dbReference>
<feature type="domain" description="FAD/NAD(P)-binding" evidence="2">
    <location>
        <begin position="3"/>
        <end position="296"/>
    </location>
</feature>
<sequence>MDYDVVIIGGGAAGLAAAIGAKKQGADKVLILEKENYLGGILNQCIHNGFGKYLFNKEVTGPEYASIFIEEVKKLGIEYKTKTMVLEIDKNKKILAVNGKEGVIEIQCKALVLAMGCREKTRGVAKVSGSAFAGVFTAGMVQRLINLEGVMPGKEVVILGSGDLGLIMAKRLTLEGAKVKAVIENLSYCGGLEENYYTCLKNFNIPLKLKYTITDINGKERVNGVTIARVDDNKRVIKGTEEFICCDTVVLSVGLVPDGELFKNMGLRINRITGGTEVDESMQSNIEGVFSAGNIVHLHDYVDDVTREGFLAGKSATKYVLEKLDNKKSFKVSEGRGISYILPKIVHIGNIDENVEFKFRSSKEYENVKIRFSFGDNFIEIHKKKVIPSKMEVITLSKEELLKNYREDKVLVEICEK</sequence>
<dbReference type="InterPro" id="IPR023753">
    <property type="entry name" value="FAD/NAD-binding_dom"/>
</dbReference>
<gene>
    <name evidence="3" type="primary">trxB_4</name>
    <name evidence="3" type="ORF">NCTC503_02229</name>
</gene>
<keyword evidence="4" id="KW-1185">Reference proteome</keyword>
<dbReference type="EMBL" id="LR590481">
    <property type="protein sequence ID" value="VTQ94003.1"/>
    <property type="molecule type" value="Genomic_DNA"/>
</dbReference>
<proteinExistence type="predicted"/>
<keyword evidence="1 3" id="KW-0560">Oxidoreductase</keyword>
<dbReference type="PANTHER" id="PTHR42949:SF3">
    <property type="entry name" value="ANAEROBIC GLYCEROL-3-PHOSPHATE DEHYDROGENASE SUBUNIT B"/>
    <property type="match status" value="1"/>
</dbReference>
<accession>A0A4U9RSS5</accession>
<organism evidence="3 4">
    <name type="scientific">Hathewaya histolytica</name>
    <name type="common">Clostridium histolyticum</name>
    <dbReference type="NCBI Taxonomy" id="1498"/>
    <lineage>
        <taxon>Bacteria</taxon>
        <taxon>Bacillati</taxon>
        <taxon>Bacillota</taxon>
        <taxon>Clostridia</taxon>
        <taxon>Eubacteriales</taxon>
        <taxon>Clostridiaceae</taxon>
        <taxon>Hathewaya</taxon>
    </lineage>
</organism>
<dbReference type="InterPro" id="IPR036188">
    <property type="entry name" value="FAD/NAD-bd_sf"/>
</dbReference>
<evidence type="ECO:0000313" key="3">
    <source>
        <dbReference type="EMBL" id="VTQ94003.1"/>
    </source>
</evidence>
<dbReference type="InterPro" id="IPR051691">
    <property type="entry name" value="Metab_Enz_Cyan_OpOx_G3PDH"/>
</dbReference>
<dbReference type="Pfam" id="PF07992">
    <property type="entry name" value="Pyr_redox_2"/>
    <property type="match status" value="1"/>
</dbReference>
<dbReference type="PRINTS" id="PR00469">
    <property type="entry name" value="PNDRDTASEII"/>
</dbReference>
<dbReference type="PANTHER" id="PTHR42949">
    <property type="entry name" value="ANAEROBIC GLYCEROL-3-PHOSPHATE DEHYDROGENASE SUBUNIT B"/>
    <property type="match status" value="1"/>
</dbReference>
<dbReference type="KEGG" id="hhw:NCTC503_02229"/>
<evidence type="ECO:0000313" key="4">
    <source>
        <dbReference type="Proteomes" id="UP000308489"/>
    </source>
</evidence>
<dbReference type="Proteomes" id="UP000308489">
    <property type="component" value="Chromosome 1"/>
</dbReference>
<name>A0A4U9RSS5_HATHI</name>
<evidence type="ECO:0000256" key="1">
    <source>
        <dbReference type="ARBA" id="ARBA00023002"/>
    </source>
</evidence>
<dbReference type="PRINTS" id="PR00368">
    <property type="entry name" value="FADPNR"/>
</dbReference>
<dbReference type="AlphaFoldDB" id="A0A4U9RSS5"/>
<evidence type="ECO:0000259" key="2">
    <source>
        <dbReference type="Pfam" id="PF07992"/>
    </source>
</evidence>
<dbReference type="RefSeq" id="WP_138210781.1">
    <property type="nucleotide sequence ID" value="NZ_CBCRUQ010000002.1"/>
</dbReference>
<dbReference type="OrthoDB" id="9776839at2"/>
<reference evidence="3 4" key="1">
    <citation type="submission" date="2019-05" db="EMBL/GenBank/DDBJ databases">
        <authorList>
            <consortium name="Pathogen Informatics"/>
        </authorList>
    </citation>
    <scope>NUCLEOTIDE SEQUENCE [LARGE SCALE GENOMIC DNA]</scope>
    <source>
        <strain evidence="3 4">NCTC503</strain>
    </source>
</reference>
<dbReference type="SUPFAM" id="SSF51905">
    <property type="entry name" value="FAD/NAD(P)-binding domain"/>
    <property type="match status" value="1"/>
</dbReference>